<dbReference type="VEuPathDB" id="VectorBase:AMEC016711"/>
<dbReference type="Proteomes" id="UP000075902">
    <property type="component" value="Unassembled WGS sequence"/>
</dbReference>
<feature type="transmembrane region" description="Helical" evidence="1">
    <location>
        <begin position="32"/>
        <end position="57"/>
    </location>
</feature>
<proteinExistence type="predicted"/>
<keyword evidence="1" id="KW-0812">Transmembrane</keyword>
<dbReference type="EnsemblMetazoa" id="AMEC016711-RA">
    <property type="protein sequence ID" value="AMEC016711-PA"/>
    <property type="gene ID" value="AMEC016711"/>
</dbReference>
<accession>A0A182UA63</accession>
<sequence>MCQHMLTFNGAANGFNNSQDVTFLFWRMVECFTTVLAVLGAAEMATFSIFGLVFCALKPLNRHRSGYTRVGYRIAQTPVDPLPMCRMSVAHGRAYWFHVTDPGNVTMTRTWIVYSSSCAVQSVNLTTFSLHLG</sequence>
<reference evidence="3" key="1">
    <citation type="submission" date="2014-01" db="EMBL/GenBank/DDBJ databases">
        <title>The Genome Sequence of Anopheles melas CM1001059_A (V2).</title>
        <authorList>
            <consortium name="The Broad Institute Genomics Platform"/>
            <person name="Neafsey D.E."/>
            <person name="Besansky N."/>
            <person name="Howell P."/>
            <person name="Walton C."/>
            <person name="Young S.K."/>
            <person name="Zeng Q."/>
            <person name="Gargeya S."/>
            <person name="Fitzgerald M."/>
            <person name="Haas B."/>
            <person name="Abouelleil A."/>
            <person name="Allen A.W."/>
            <person name="Alvarado L."/>
            <person name="Arachchi H.M."/>
            <person name="Berlin A.M."/>
            <person name="Chapman S.B."/>
            <person name="Gainer-Dewar J."/>
            <person name="Goldberg J."/>
            <person name="Griggs A."/>
            <person name="Gujja S."/>
            <person name="Hansen M."/>
            <person name="Howarth C."/>
            <person name="Imamovic A."/>
            <person name="Ireland A."/>
            <person name="Larimer J."/>
            <person name="McCowan C."/>
            <person name="Murphy C."/>
            <person name="Pearson M."/>
            <person name="Poon T.W."/>
            <person name="Priest M."/>
            <person name="Roberts A."/>
            <person name="Saif S."/>
            <person name="Shea T."/>
            <person name="Sisk P."/>
            <person name="Sykes S."/>
            <person name="Wortman J."/>
            <person name="Nusbaum C."/>
            <person name="Birren B."/>
        </authorList>
    </citation>
    <scope>NUCLEOTIDE SEQUENCE [LARGE SCALE GENOMIC DNA]</scope>
    <source>
        <strain evidence="3">CM1001059</strain>
    </source>
</reference>
<keyword evidence="1" id="KW-0472">Membrane</keyword>
<evidence type="ECO:0000313" key="2">
    <source>
        <dbReference type="EnsemblMetazoa" id="AMEC016711-PA"/>
    </source>
</evidence>
<reference evidence="2" key="2">
    <citation type="submission" date="2020-05" db="UniProtKB">
        <authorList>
            <consortium name="EnsemblMetazoa"/>
        </authorList>
    </citation>
    <scope>IDENTIFICATION</scope>
    <source>
        <strain evidence="2">CM1001059</strain>
    </source>
</reference>
<evidence type="ECO:0000313" key="3">
    <source>
        <dbReference type="Proteomes" id="UP000075902"/>
    </source>
</evidence>
<keyword evidence="3" id="KW-1185">Reference proteome</keyword>
<keyword evidence="1" id="KW-1133">Transmembrane helix</keyword>
<organism evidence="2 3">
    <name type="scientific">Anopheles melas</name>
    <dbReference type="NCBI Taxonomy" id="34690"/>
    <lineage>
        <taxon>Eukaryota</taxon>
        <taxon>Metazoa</taxon>
        <taxon>Ecdysozoa</taxon>
        <taxon>Arthropoda</taxon>
        <taxon>Hexapoda</taxon>
        <taxon>Insecta</taxon>
        <taxon>Pterygota</taxon>
        <taxon>Neoptera</taxon>
        <taxon>Endopterygota</taxon>
        <taxon>Diptera</taxon>
        <taxon>Nematocera</taxon>
        <taxon>Culicoidea</taxon>
        <taxon>Culicidae</taxon>
        <taxon>Anophelinae</taxon>
        <taxon>Anopheles</taxon>
    </lineage>
</organism>
<dbReference type="AlphaFoldDB" id="A0A182UA63"/>
<name>A0A182UA63_9DIPT</name>
<evidence type="ECO:0000256" key="1">
    <source>
        <dbReference type="SAM" id="Phobius"/>
    </source>
</evidence>
<protein>
    <submittedName>
        <fullName evidence="2">Uncharacterized protein</fullName>
    </submittedName>
</protein>